<gene>
    <name evidence="1" type="ORF">GCM10010430_33620</name>
</gene>
<organism evidence="1 2">
    <name type="scientific">Kitasatospora cystarginea</name>
    <dbReference type="NCBI Taxonomy" id="58350"/>
    <lineage>
        <taxon>Bacteria</taxon>
        <taxon>Bacillati</taxon>
        <taxon>Actinomycetota</taxon>
        <taxon>Actinomycetes</taxon>
        <taxon>Kitasatosporales</taxon>
        <taxon>Streptomycetaceae</taxon>
        <taxon>Kitasatospora</taxon>
    </lineage>
</organism>
<sequence length="103" mass="11339">MSDRDRILRVRVTATDPTVLHTLLREKRPDVGGRPHRGADRSISIEAYVSPAEAEDLEREGVTVQVIEDATATGRARQAEVGRGNRYAVGEQIPRGLGLKVHD</sequence>
<dbReference type="EMBL" id="BAAATR010000013">
    <property type="protein sequence ID" value="GAA2248414.1"/>
    <property type="molecule type" value="Genomic_DNA"/>
</dbReference>
<dbReference type="Proteomes" id="UP001500305">
    <property type="component" value="Unassembled WGS sequence"/>
</dbReference>
<protein>
    <submittedName>
        <fullName evidence="1">Uncharacterized protein</fullName>
    </submittedName>
</protein>
<name>A0ABN3E4Y3_9ACTN</name>
<evidence type="ECO:0000313" key="2">
    <source>
        <dbReference type="Proteomes" id="UP001500305"/>
    </source>
</evidence>
<comment type="caution">
    <text evidence="1">The sequence shown here is derived from an EMBL/GenBank/DDBJ whole genome shotgun (WGS) entry which is preliminary data.</text>
</comment>
<reference evidence="1 2" key="1">
    <citation type="journal article" date="2019" name="Int. J. Syst. Evol. Microbiol.">
        <title>The Global Catalogue of Microorganisms (GCM) 10K type strain sequencing project: providing services to taxonomists for standard genome sequencing and annotation.</title>
        <authorList>
            <consortium name="The Broad Institute Genomics Platform"/>
            <consortium name="The Broad Institute Genome Sequencing Center for Infectious Disease"/>
            <person name="Wu L."/>
            <person name="Ma J."/>
        </authorList>
    </citation>
    <scope>NUCLEOTIDE SEQUENCE [LARGE SCALE GENOMIC DNA]</scope>
    <source>
        <strain evidence="1 2">JCM 7356</strain>
    </source>
</reference>
<dbReference type="RefSeq" id="WP_344637203.1">
    <property type="nucleotide sequence ID" value="NZ_BAAATR010000013.1"/>
</dbReference>
<keyword evidence="2" id="KW-1185">Reference proteome</keyword>
<accession>A0ABN3E4Y3</accession>
<proteinExistence type="predicted"/>
<evidence type="ECO:0000313" key="1">
    <source>
        <dbReference type="EMBL" id="GAA2248414.1"/>
    </source>
</evidence>